<dbReference type="AlphaFoldDB" id="A0A931SC31"/>
<organism evidence="1 2">
    <name type="scientific">Candidatus Sungiibacteriota bacterium</name>
    <dbReference type="NCBI Taxonomy" id="2750080"/>
    <lineage>
        <taxon>Bacteria</taxon>
        <taxon>Candidatus Sungiibacteriota</taxon>
    </lineage>
</organism>
<evidence type="ECO:0000313" key="2">
    <source>
        <dbReference type="Proteomes" id="UP000724148"/>
    </source>
</evidence>
<dbReference type="Proteomes" id="UP000724148">
    <property type="component" value="Unassembled WGS sequence"/>
</dbReference>
<sequence length="89" mass="9902">MEPMVGIEPTAYSFILYRRFIYISGLDCILGVSFCKDLTSLVSRSGALGRRHGLDLLDKSGLLTVIRDSPKDFSFNGQGISPTMELLYH</sequence>
<dbReference type="EMBL" id="JACOZA010000084">
    <property type="protein sequence ID" value="MBI2097177.1"/>
    <property type="molecule type" value="Genomic_DNA"/>
</dbReference>
<proteinExistence type="predicted"/>
<accession>A0A931SC31</accession>
<comment type="caution">
    <text evidence="1">The sequence shown here is derived from an EMBL/GenBank/DDBJ whole genome shotgun (WGS) entry which is preliminary data.</text>
</comment>
<reference evidence="1" key="1">
    <citation type="submission" date="2020-07" db="EMBL/GenBank/DDBJ databases">
        <title>Huge and variable diversity of episymbiotic CPR bacteria and DPANN archaea in groundwater ecosystems.</title>
        <authorList>
            <person name="He C.Y."/>
            <person name="Keren R."/>
            <person name="Whittaker M."/>
            <person name="Farag I.F."/>
            <person name="Doudna J."/>
            <person name="Cate J.H.D."/>
            <person name="Banfield J.F."/>
        </authorList>
    </citation>
    <scope>NUCLEOTIDE SEQUENCE</scope>
    <source>
        <strain evidence="1">NC_groundwater_193_Ag_S-0.1um_51_7</strain>
    </source>
</reference>
<name>A0A931SC31_9BACT</name>
<protein>
    <submittedName>
        <fullName evidence="1">Uncharacterized protein</fullName>
    </submittedName>
</protein>
<gene>
    <name evidence="1" type="ORF">HYT40_03475</name>
</gene>
<evidence type="ECO:0000313" key="1">
    <source>
        <dbReference type="EMBL" id="MBI2097177.1"/>
    </source>
</evidence>